<gene>
    <name evidence="3" type="ORF">PPERSA_07073</name>
</gene>
<dbReference type="AlphaFoldDB" id="A0A0V0QXH6"/>
<dbReference type="InterPro" id="IPR016181">
    <property type="entry name" value="Acyl_CoA_acyltransferase"/>
</dbReference>
<accession>A0A0V0QXH6</accession>
<evidence type="ECO:0000313" key="4">
    <source>
        <dbReference type="Proteomes" id="UP000054937"/>
    </source>
</evidence>
<dbReference type="PANTHER" id="PTHR43792:SF16">
    <property type="entry name" value="N-ACETYLTRANSFERASE DOMAIN-CONTAINING PROTEIN"/>
    <property type="match status" value="1"/>
</dbReference>
<keyword evidence="4" id="KW-1185">Reference proteome</keyword>
<feature type="domain" description="KKT2/KKT3 zinc finger" evidence="2">
    <location>
        <begin position="442"/>
        <end position="497"/>
    </location>
</feature>
<evidence type="ECO:0000259" key="1">
    <source>
        <dbReference type="Pfam" id="PF13302"/>
    </source>
</evidence>
<dbReference type="Pfam" id="PF26235">
    <property type="entry name" value="zf-KKT2_KKT3"/>
    <property type="match status" value="1"/>
</dbReference>
<name>A0A0V0QXH6_PSEPJ</name>
<proteinExistence type="predicted"/>
<dbReference type="GO" id="GO:0016747">
    <property type="term" value="F:acyltransferase activity, transferring groups other than amino-acyl groups"/>
    <property type="evidence" value="ECO:0007669"/>
    <property type="project" value="InterPro"/>
</dbReference>
<dbReference type="InParanoid" id="A0A0V0QXH6"/>
<keyword evidence="3" id="KW-0012">Acyltransferase</keyword>
<reference evidence="3 4" key="1">
    <citation type="journal article" date="2015" name="Sci. Rep.">
        <title>Genome of the facultative scuticociliatosis pathogen Pseudocohnilembus persalinus provides insight into its virulence through horizontal gene transfer.</title>
        <authorList>
            <person name="Xiong J."/>
            <person name="Wang G."/>
            <person name="Cheng J."/>
            <person name="Tian M."/>
            <person name="Pan X."/>
            <person name="Warren A."/>
            <person name="Jiang C."/>
            <person name="Yuan D."/>
            <person name="Miao W."/>
        </authorList>
    </citation>
    <scope>NUCLEOTIDE SEQUENCE [LARGE SCALE GENOMIC DNA]</scope>
    <source>
        <strain evidence="3">36N120E</strain>
    </source>
</reference>
<keyword evidence="3" id="KW-0808">Transferase</keyword>
<comment type="caution">
    <text evidence="3">The sequence shown here is derived from an EMBL/GenBank/DDBJ whole genome shotgun (WGS) entry which is preliminary data.</text>
</comment>
<dbReference type="SUPFAM" id="SSF55729">
    <property type="entry name" value="Acyl-CoA N-acyltransferases (Nat)"/>
    <property type="match status" value="1"/>
</dbReference>
<dbReference type="InterPro" id="IPR051531">
    <property type="entry name" value="N-acetyltransferase"/>
</dbReference>
<dbReference type="SUPFAM" id="SSF57889">
    <property type="entry name" value="Cysteine-rich domain"/>
    <property type="match status" value="1"/>
</dbReference>
<dbReference type="PANTHER" id="PTHR43792">
    <property type="entry name" value="GNAT FAMILY, PUTATIVE (AFU_ORTHOLOGUE AFUA_3G00765)-RELATED-RELATED"/>
    <property type="match status" value="1"/>
</dbReference>
<dbReference type="InterPro" id="IPR058800">
    <property type="entry name" value="Znf-KKT2_KKT3"/>
</dbReference>
<dbReference type="Pfam" id="PF13302">
    <property type="entry name" value="Acetyltransf_3"/>
    <property type="match status" value="1"/>
</dbReference>
<organism evidence="3 4">
    <name type="scientific">Pseudocohnilembus persalinus</name>
    <name type="common">Ciliate</name>
    <dbReference type="NCBI Taxonomy" id="266149"/>
    <lineage>
        <taxon>Eukaryota</taxon>
        <taxon>Sar</taxon>
        <taxon>Alveolata</taxon>
        <taxon>Ciliophora</taxon>
        <taxon>Intramacronucleata</taxon>
        <taxon>Oligohymenophorea</taxon>
        <taxon>Scuticociliatia</taxon>
        <taxon>Philasterida</taxon>
        <taxon>Pseudocohnilembidae</taxon>
        <taxon>Pseudocohnilembus</taxon>
    </lineage>
</organism>
<protein>
    <submittedName>
        <fullName evidence="3">Acyl-CoA N-acyltransferase</fullName>
    </submittedName>
</protein>
<evidence type="ECO:0000259" key="2">
    <source>
        <dbReference type="Pfam" id="PF26235"/>
    </source>
</evidence>
<dbReference type="InterPro" id="IPR000182">
    <property type="entry name" value="GNAT_dom"/>
</dbReference>
<dbReference type="Proteomes" id="UP000054937">
    <property type="component" value="Unassembled WGS sequence"/>
</dbReference>
<feature type="domain" description="N-acetyltransferase" evidence="1">
    <location>
        <begin position="38"/>
        <end position="135"/>
    </location>
</feature>
<dbReference type="OrthoDB" id="282150at2759"/>
<sequence length="537" mass="64745">MENYKEHQKILNYLRKYQTNFANNQIILTFNYFILTERKDICYRFSINLLKTQEKVGHISINIGNSNDLVFYYGHIGYNIYSKFRNQGFATQAVQILINQTIFSDLESVGQPVYLINANPENIASRKVAEKCGFQFLDIIDIPKNHQLYIQGDKQGARYEYLNINFDEKMVYPNLNVKNDSFYQKQQALEKIYRNQTKYDQNYYQKCPQCCSQTTLLNINSQGQERNLTINRNITQQFRCQFCNINCTKSQQQYVYYCKYEKIYFCLQCYNPQYYNRNITNNRENLNYNEYPKQINQEQLYELKNKQLDIKTKCLFNHNLQIYEKDDVKIKTLICDICENNKLYKEKMVYGCRQCDIDFCESCFKLQQKIDIKCNKQHDLYTYDKNFQKLKHIICDYCDCKDSFENKHVKYCRDCDLDICQQCFIQQINKVVNLIKIQQEKQLKCPNNHYLNEINKYDNNIVKLVCDLCDQQSMYMKQNYYSCRICDYDLCEKCNQIIKDSYNLKELPIHNNKFQFRLKNNQIINQKIYEAQDQLLQ</sequence>
<dbReference type="EMBL" id="LDAU01000090">
    <property type="protein sequence ID" value="KRX06910.1"/>
    <property type="molecule type" value="Genomic_DNA"/>
</dbReference>
<dbReference type="Gene3D" id="3.40.630.30">
    <property type="match status" value="1"/>
</dbReference>
<evidence type="ECO:0000313" key="3">
    <source>
        <dbReference type="EMBL" id="KRX06910.1"/>
    </source>
</evidence>
<dbReference type="InterPro" id="IPR046349">
    <property type="entry name" value="C1-like_sf"/>
</dbReference>